<feature type="transmembrane region" description="Helical" evidence="13">
    <location>
        <begin position="267"/>
        <end position="284"/>
    </location>
</feature>
<feature type="compositionally biased region" description="Polar residues" evidence="14">
    <location>
        <begin position="34"/>
        <end position="49"/>
    </location>
</feature>
<keyword evidence="5 13" id="KW-0949">S-adenosyl-L-methionine</keyword>
<dbReference type="PANTHER" id="PTHR32138">
    <property type="entry name" value="PHOSPHATIDYLETHANOLAMINE N-METHYLTRANSFERASE"/>
    <property type="match status" value="1"/>
</dbReference>
<keyword evidence="2 13" id="KW-0444">Lipid biosynthesis</keyword>
<evidence type="ECO:0000256" key="7">
    <source>
        <dbReference type="ARBA" id="ARBA00022824"/>
    </source>
</evidence>
<evidence type="ECO:0000256" key="13">
    <source>
        <dbReference type="RuleBase" id="RU361122"/>
    </source>
</evidence>
<dbReference type="PROSITE" id="PS51598">
    <property type="entry name" value="SAM_CHO2"/>
    <property type="match status" value="1"/>
</dbReference>
<evidence type="ECO:0000256" key="4">
    <source>
        <dbReference type="ARBA" id="ARBA00022679"/>
    </source>
</evidence>
<dbReference type="GO" id="GO:0005789">
    <property type="term" value="C:endoplasmic reticulum membrane"/>
    <property type="evidence" value="ECO:0007669"/>
    <property type="project" value="UniProtKB-SubCell"/>
</dbReference>
<comment type="caution">
    <text evidence="13">Lacks conserved residue(s) required for the propagation of feature annotation.</text>
</comment>
<feature type="transmembrane region" description="Helical" evidence="13">
    <location>
        <begin position="91"/>
        <end position="110"/>
    </location>
</feature>
<evidence type="ECO:0000256" key="6">
    <source>
        <dbReference type="ARBA" id="ARBA00022692"/>
    </source>
</evidence>
<dbReference type="EMBL" id="FMWP01000052">
    <property type="protein sequence ID" value="SCZ94262.1"/>
    <property type="molecule type" value="Genomic_DNA"/>
</dbReference>
<dbReference type="InterPro" id="IPR016219">
    <property type="entry name" value="Phosphatid-EA_MeTrfase_fun"/>
</dbReference>
<name>A0A2X0KKP7_9BASI</name>
<evidence type="ECO:0000313" key="16">
    <source>
        <dbReference type="Proteomes" id="UP000249723"/>
    </source>
</evidence>
<evidence type="ECO:0000256" key="14">
    <source>
        <dbReference type="SAM" id="MobiDB-lite"/>
    </source>
</evidence>
<feature type="transmembrane region" description="Helical" evidence="13">
    <location>
        <begin position="196"/>
        <end position="216"/>
    </location>
</feature>
<evidence type="ECO:0000256" key="2">
    <source>
        <dbReference type="ARBA" id="ARBA00022516"/>
    </source>
</evidence>
<accession>A0A2X0KKP7</accession>
<proteinExistence type="inferred from homology"/>
<comment type="function">
    <text evidence="13">Catalyzes the first step of the methylation pathway of phosphatidylcholine biosynthesis, the SAM-dependent methylation of phosphatidylethanolamine (PE) to phosphatidylmonomethylethanolamine (PMME).</text>
</comment>
<keyword evidence="3 13" id="KW-0489">Methyltransferase</keyword>
<keyword evidence="12 13" id="KW-1208">Phospholipid metabolism</keyword>
<dbReference type="UniPathway" id="UPA00753"/>
<feature type="transmembrane region" description="Helical" evidence="13">
    <location>
        <begin position="296"/>
        <end position="326"/>
    </location>
</feature>
<comment type="similarity">
    <text evidence="13">Belongs to the class VI-like SAM-binding methyltransferase superfamily. CHO2 family.</text>
</comment>
<dbReference type="STRING" id="289078.A0A2X0KKP7"/>
<feature type="transmembrane region" description="Helical" evidence="13">
    <location>
        <begin position="493"/>
        <end position="511"/>
    </location>
</feature>
<comment type="pathway">
    <text evidence="13">Phospholipid metabolism; phosphatidylcholine biosynthesis.</text>
</comment>
<gene>
    <name evidence="15" type="ORF">BZ3500_MVSOF-1268-A1-R1_CHR12-2G03787</name>
</gene>
<dbReference type="AlphaFoldDB" id="A0A2X0KKP7"/>
<feature type="transmembrane region" description="Helical" evidence="13">
    <location>
        <begin position="228"/>
        <end position="246"/>
    </location>
</feature>
<protein>
    <recommendedName>
        <fullName evidence="13">Phosphatidylethanolamine N-methyltransferase</fullName>
        <shortName evidence="13">PEAMT</shortName>
        <ecNumber evidence="13">2.1.1.17</ecNumber>
    </recommendedName>
</protein>
<keyword evidence="10 13" id="KW-0472">Membrane</keyword>
<keyword evidence="6 13" id="KW-0812">Transmembrane</keyword>
<feature type="compositionally biased region" description="Low complexity" evidence="14">
    <location>
        <begin position="17"/>
        <end position="33"/>
    </location>
</feature>
<dbReference type="PANTHER" id="PTHR32138:SF0">
    <property type="entry name" value="PHOSPHATIDYLETHANOLAMINE N-METHYLTRANSFERASE"/>
    <property type="match status" value="1"/>
</dbReference>
<dbReference type="Pfam" id="PF04191">
    <property type="entry name" value="PEMT"/>
    <property type="match status" value="2"/>
</dbReference>
<feature type="region of interest" description="Disordered" evidence="14">
    <location>
        <begin position="392"/>
        <end position="445"/>
    </location>
</feature>
<evidence type="ECO:0000256" key="9">
    <source>
        <dbReference type="ARBA" id="ARBA00023098"/>
    </source>
</evidence>
<evidence type="ECO:0000256" key="11">
    <source>
        <dbReference type="ARBA" id="ARBA00023209"/>
    </source>
</evidence>
<dbReference type="InterPro" id="IPR007318">
    <property type="entry name" value="Phopholipid_MeTrfase"/>
</dbReference>
<keyword evidence="9 13" id="KW-0443">Lipid metabolism</keyword>
<evidence type="ECO:0000256" key="1">
    <source>
        <dbReference type="ARBA" id="ARBA00004127"/>
    </source>
</evidence>
<feature type="compositionally biased region" description="Polar residues" evidence="14">
    <location>
        <begin position="397"/>
        <end position="413"/>
    </location>
</feature>
<dbReference type="GO" id="GO:0004608">
    <property type="term" value="F:phosphatidylethanolamine N-methyltransferase activity"/>
    <property type="evidence" value="ECO:0007669"/>
    <property type="project" value="UniProtKB-UniRule"/>
</dbReference>
<comment type="subcellular location">
    <subcellularLocation>
        <location evidence="1">Endomembrane system</location>
        <topology evidence="1">Multi-pass membrane protein</topology>
    </subcellularLocation>
    <subcellularLocation>
        <location evidence="13">Endoplasmic reticulum membrane</location>
        <topology evidence="13">Multi-pass membrane protein</topology>
    </subcellularLocation>
</comment>
<keyword evidence="16" id="KW-1185">Reference proteome</keyword>
<evidence type="ECO:0000256" key="5">
    <source>
        <dbReference type="ARBA" id="ARBA00022691"/>
    </source>
</evidence>
<feature type="compositionally biased region" description="Polar residues" evidence="14">
    <location>
        <begin position="436"/>
        <end position="445"/>
    </location>
</feature>
<keyword evidence="11 13" id="KW-0594">Phospholipid biosynthesis</keyword>
<evidence type="ECO:0000256" key="12">
    <source>
        <dbReference type="ARBA" id="ARBA00023264"/>
    </source>
</evidence>
<evidence type="ECO:0000256" key="10">
    <source>
        <dbReference type="ARBA" id="ARBA00023136"/>
    </source>
</evidence>
<organism evidence="15 16">
    <name type="scientific">Microbotryum saponariae</name>
    <dbReference type="NCBI Taxonomy" id="289078"/>
    <lineage>
        <taxon>Eukaryota</taxon>
        <taxon>Fungi</taxon>
        <taxon>Dikarya</taxon>
        <taxon>Basidiomycota</taxon>
        <taxon>Pucciniomycotina</taxon>
        <taxon>Microbotryomycetes</taxon>
        <taxon>Microbotryales</taxon>
        <taxon>Microbotryaceae</taxon>
        <taxon>Microbotryum</taxon>
    </lineage>
</organism>
<dbReference type="Proteomes" id="UP000249723">
    <property type="component" value="Unassembled WGS sequence"/>
</dbReference>
<evidence type="ECO:0000256" key="8">
    <source>
        <dbReference type="ARBA" id="ARBA00022989"/>
    </source>
</evidence>
<dbReference type="GO" id="GO:0032259">
    <property type="term" value="P:methylation"/>
    <property type="evidence" value="ECO:0007669"/>
    <property type="project" value="UniProtKB-KW"/>
</dbReference>
<feature type="region of interest" description="Disordered" evidence="14">
    <location>
        <begin position="1"/>
        <end position="57"/>
    </location>
</feature>
<comment type="catalytic activity">
    <reaction evidence="13">
        <text>a 1,2-diacyl-sn-glycero-3-phosphoethanolamine + S-adenosyl-L-methionine = a 1,2-diacyl-sn-glycero-3-phospho-N-methylethanolamine + S-adenosyl-L-homocysteine + H(+)</text>
        <dbReference type="Rhea" id="RHEA:11164"/>
        <dbReference type="ChEBI" id="CHEBI:15378"/>
        <dbReference type="ChEBI" id="CHEBI:57856"/>
        <dbReference type="ChEBI" id="CHEBI:59789"/>
        <dbReference type="ChEBI" id="CHEBI:64573"/>
        <dbReference type="ChEBI" id="CHEBI:64612"/>
        <dbReference type="EC" id="2.1.1.17"/>
    </reaction>
</comment>
<evidence type="ECO:0000256" key="3">
    <source>
        <dbReference type="ARBA" id="ARBA00022603"/>
    </source>
</evidence>
<keyword evidence="7 13" id="KW-0256">Endoplasmic reticulum</keyword>
<dbReference type="EC" id="2.1.1.17" evidence="13"/>
<keyword evidence="4 13" id="KW-0808">Transferase</keyword>
<dbReference type="GO" id="GO:0006656">
    <property type="term" value="P:phosphatidylcholine biosynthetic process"/>
    <property type="evidence" value="ECO:0007669"/>
    <property type="project" value="UniProtKB-UniRule"/>
</dbReference>
<sequence>MSRDHEQDPFGLRRRAPGGTADDAPTATTTTTPKTVQPSQATVNPTQSSDSDKSHAPLGKTPDGKVFCIPQTHDMLSSLFDPRLPKSHIDLLTLFLLAAQVVLFLSLPLARSRYFFLGYFALWRLAYDCGLGVVLKRQSEHRWIVRTVVRQGWMDPSRRPRVHRWVTSELKAKMGADYAFDAVPIEFNVWIMFRHFVDVILLNDFLSYFFFALSFLQTPPGHSTAFHVLRWIGGVTLILFNLWVKVDAHRIVKDYATARRSWYWGDAFFLSLQELVFDGVFEFAPHPMYSVGYAGYYGLSLLVASPTVLVVSILAHACQFGFLVYFENPRELSTCAAKTQTQARCPSNEEACACTDIERTYGQRKPLAARTAQAPISGPAVSILPAVSPHVADGPITESSTPDLTDRASTGSESEFEAAPAVSASRAGHSPYKQGQPPQASSSLQYGASLDSTLEPTVRRRRVVATRHDLDNHYFRNDLIIFKNLDVFRNRDLAFLLVVFYGAVVVFMPPLGPQAQISLAFVHTLAWRCFHSFGLGSALKAQSERKWIVRHFLKHYHYEVEGEAVDDAFKNWKATYNMSLCMSYGRLIAVHRYPRYQAHSLTRTLLSASFGALAWQCYSLPVDWTVGAQLVRHVLGISLVALHLWTTQSTLDVLGPFGWFYGDFFIQDYPHELYYTGIFRFLNNPERSMGGAAFFGMVLISGSKLLLSQAVIAVAAHWWFLSVVEKYVALQQYLAPSAQLTTTTCLRPAAGHSSPHMRRLYGNTLRQDAGVTKTIRGVAARNAHVFGGVSRSVREVQGSFEKVLDETADALEDFLNRSGPIVKGYVNETKVLLKQTSERLVISRVAHDLDEYDASKYGLKLSAPQSRSLRPSGGTRGDIPSFHLGQVIRVQWQAPLNHSRKDWIGIYCQGANQSQLVTRISSHGRWLGVHEHEWRGDIYEGTNGPGTEDSKDLKHEVASGSVTFSGARLPWSTGSYEIRYHHDGKHSVMARAEPVHIYVEKPNDANDPQEIYKTLTVIVAHALASDPAARPKSASRLLEFDDNPSQNDTAFSEPFRGTNGNRASELVFSDKDDFAIYSVVDAKHIAYAIREAFEVELTSEVIMAAANVMRLANRIVEARKVLLATKADDRR</sequence>
<keyword evidence="8 13" id="KW-1133">Transmembrane helix</keyword>
<reference evidence="16" key="1">
    <citation type="submission" date="2016-10" db="EMBL/GenBank/DDBJ databases">
        <authorList>
            <person name="Jeantristanb JTB J.-T."/>
            <person name="Ricardo R."/>
        </authorList>
    </citation>
    <scope>NUCLEOTIDE SEQUENCE [LARGE SCALE GENOMIC DNA]</scope>
</reference>
<evidence type="ECO:0000313" key="15">
    <source>
        <dbReference type="EMBL" id="SCZ94262.1"/>
    </source>
</evidence>